<name>A0ABU4Y4H2_9HYPH</name>
<proteinExistence type="predicted"/>
<evidence type="ECO:0008006" key="3">
    <source>
        <dbReference type="Google" id="ProtNLM"/>
    </source>
</evidence>
<accession>A0ABU4Y4H2</accession>
<dbReference type="Proteomes" id="UP001287059">
    <property type="component" value="Unassembled WGS sequence"/>
</dbReference>
<protein>
    <recommendedName>
        <fullName evidence="3">pEK499-p136 HEPN domain-containing protein</fullName>
    </recommendedName>
</protein>
<comment type="caution">
    <text evidence="1">The sequence shown here is derived from an EMBL/GenBank/DDBJ whole genome shotgun (WGS) entry which is preliminary data.</text>
</comment>
<dbReference type="EMBL" id="JAVIIW010000038">
    <property type="protein sequence ID" value="MDX8481844.1"/>
    <property type="molecule type" value="Genomic_DNA"/>
</dbReference>
<sequence length="178" mass="20408">MAAAAVLTIPFERAKTKHFLHRPVDDPITQLVDGLEKVKFVNAPFWGGRAPVGWRQSHIVANVNSVEHWIARDGKHPFAQGAQDFLPRKTASEVLRIVRNALAHGNIIYLNKDGQEREGDMLHYLAFLSRYEEDDAQRAKSETYRLIITTEDEFLVFVKLWADWIGYRPIDDREVQAA</sequence>
<keyword evidence="2" id="KW-1185">Reference proteome</keyword>
<dbReference type="RefSeq" id="WP_320289993.1">
    <property type="nucleotide sequence ID" value="NZ_JAVIIW010000038.1"/>
</dbReference>
<organism evidence="1 2">
    <name type="scientific">Mesorhizobium album</name>
    <dbReference type="NCBI Taxonomy" id="3072314"/>
    <lineage>
        <taxon>Bacteria</taxon>
        <taxon>Pseudomonadati</taxon>
        <taxon>Pseudomonadota</taxon>
        <taxon>Alphaproteobacteria</taxon>
        <taxon>Hyphomicrobiales</taxon>
        <taxon>Phyllobacteriaceae</taxon>
        <taxon>Mesorhizobium</taxon>
    </lineage>
</organism>
<gene>
    <name evidence="1" type="ORF">RFN28_25765</name>
</gene>
<evidence type="ECO:0000313" key="2">
    <source>
        <dbReference type="Proteomes" id="UP001287059"/>
    </source>
</evidence>
<evidence type="ECO:0000313" key="1">
    <source>
        <dbReference type="EMBL" id="MDX8481844.1"/>
    </source>
</evidence>
<reference evidence="1 2" key="1">
    <citation type="submission" date="2023-08" db="EMBL/GenBank/DDBJ databases">
        <title>Implementing the SeqCode for naming new Mesorhizobium species isolated from Vachellia karroo root nodules.</title>
        <authorList>
            <person name="Van Lill M."/>
        </authorList>
    </citation>
    <scope>NUCLEOTIDE SEQUENCE [LARGE SCALE GENOMIC DNA]</scope>
    <source>
        <strain evidence="1 2">VK24D</strain>
    </source>
</reference>